<dbReference type="EMBL" id="ACCL02000018">
    <property type="protein sequence ID" value="EET59419.1"/>
    <property type="molecule type" value="Genomic_DNA"/>
</dbReference>
<comment type="caution">
    <text evidence="3">The sequence shown here is derived from an EMBL/GenBank/DDBJ whole genome shotgun (WGS) entry which is preliminary data.</text>
</comment>
<evidence type="ECO:0000259" key="2">
    <source>
        <dbReference type="PROSITE" id="PS51688"/>
    </source>
</evidence>
<evidence type="ECO:0000313" key="3">
    <source>
        <dbReference type="EMBL" id="EET59419.1"/>
    </source>
</evidence>
<keyword evidence="4" id="KW-1185">Reference proteome</keyword>
<dbReference type="Proteomes" id="UP000005561">
    <property type="component" value="Unassembled WGS sequence"/>
</dbReference>
<dbReference type="Gene3D" id="1.20.5.170">
    <property type="match status" value="1"/>
</dbReference>
<dbReference type="Gene3D" id="1.20.5.340">
    <property type="match status" value="1"/>
</dbReference>
<dbReference type="AlphaFoldDB" id="C6LIN0"/>
<evidence type="ECO:0000256" key="1">
    <source>
        <dbReference type="SAM" id="Coils"/>
    </source>
</evidence>
<dbReference type="PROSITE" id="PS51688">
    <property type="entry name" value="ICA"/>
    <property type="match status" value="1"/>
</dbReference>
<evidence type="ECO:0000313" key="4">
    <source>
        <dbReference type="Proteomes" id="UP000005561"/>
    </source>
</evidence>
<accession>C6LIN0</accession>
<feature type="coiled-coil region" evidence="1">
    <location>
        <begin position="1090"/>
        <end position="1124"/>
    </location>
</feature>
<dbReference type="eggNOG" id="COG5301">
    <property type="taxonomic scope" value="Bacteria"/>
</dbReference>
<reference evidence="3" key="1">
    <citation type="submission" date="2009-07" db="EMBL/GenBank/DDBJ databases">
        <authorList>
            <person name="Weinstock G."/>
            <person name="Sodergren E."/>
            <person name="Clifton S."/>
            <person name="Fulton L."/>
            <person name="Fulton B."/>
            <person name="Courtney L."/>
            <person name="Fronick C."/>
            <person name="Harrison M."/>
            <person name="Strong C."/>
            <person name="Farmer C."/>
            <person name="Delahaunty K."/>
            <person name="Markovic C."/>
            <person name="Hall O."/>
            <person name="Minx P."/>
            <person name="Tomlinson C."/>
            <person name="Mitreva M."/>
            <person name="Nelson J."/>
            <person name="Hou S."/>
            <person name="Wollam A."/>
            <person name="Pepin K.H."/>
            <person name="Johnson M."/>
            <person name="Bhonagiri V."/>
            <person name="Nash W.E."/>
            <person name="Warren W."/>
            <person name="Chinwalla A."/>
            <person name="Mardis E.R."/>
            <person name="Wilson R.K."/>
        </authorList>
    </citation>
    <scope>NUCLEOTIDE SEQUENCE [LARGE SCALE GENOMIC DNA]</scope>
    <source>
        <strain evidence="3">DSM 14469</strain>
    </source>
</reference>
<sequence>MALSNDLISQFVKITNDDKPVKNESTIYGTTVNYNGGIYVRIDGSDRLTPVKTTTSDVLPDERVTVLIKNHSALITGNLTSPAARTDDVKDLDAKVDEQGNVITAQGNEIYAIGNKIAAINNTITAQDNELYLINNKIAALDNTVTAQDNELYAINNKIALIDNTVTAQGNELYAIDSRISTINDTITSQGNEIYAINNKIAIVDSSFQIKDGVVTGIKGIDTEWITTETLEAVIIDTDQIKGDYASFKNTVTDELVTAKGWMLEGSIGDAQISSLNANKLRAGTIDTAIVTVAGTDGRLQISDNTIQISDGSQVRVQMGKDASDDYTLAVWDADGNLIWDALGATENTIQRKIIRDKMVADDAAIQALKIDFQSFDTALTDQGVTISGTVVQVGSKTLNVALSEQTQAVTEHGELLTDHAAKIAANEKAISLRVTSQEFESYQTTTDGRLTDAESNIESAAGRLSTTESSITALQGQIALKVEQTDIDKSLEGYSTTTQMNAAIDLSKSGILTTVSDIYATQDNLEAAETIAEQAADKISWLVKNGTNSTNFTLTDRTATLVADTINANGLVRFSGLDSDTKDLITTAQTTANEAAADVLVAQNTADEAGKRATYHYGTCATAASSAVKIVTLEGFTLYRGATVSVKFTYANTAASPALNVNGTGAKTIYVYGASLGSSSVYNWAAGSTVQFVYNGTQWVMTDVSAMRAVADWCYSNNVSYINGAKIYAGTVTAKQINVTDLFAQDITATGTIRGVNLIGATGSFSGSVTATSGKIGLYELTENGLEGGTSAGNVILSPEFIWLWSGNPNGAARFYVDSDGCMIVYSIDATHAINTDGNISATGTVSASYQLKSQSIELSYTTPFIDFHYGNSTADYTSRIIESASGTLTVNGTAFYSGGKVTAPGLIRANGGVAVDGDINLSGSVFASGGFSAEGNLYVGSQITVDGLVYLHNVYDYQSSNTANVRIGSTGRMTRASSSSVRYKDLISVLSAEDVEALYDIPVHWFKYKADYLGKEDERYNKPIPGFVVEDWEDVLPIAIDHNPDKTPEMWNNNIVVPLIFEMVKNEHSRITEVNKGMSDLYAYAGRVAVLENTVENLREQLYEARNELHDLRAELAEQRAA</sequence>
<keyword evidence="1" id="KW-0175">Coiled coil</keyword>
<feature type="domain" description="Peptidase S74" evidence="2">
    <location>
        <begin position="981"/>
        <end position="1080"/>
    </location>
</feature>
<dbReference type="eggNOG" id="COG4926">
    <property type="taxonomic scope" value="Bacteria"/>
</dbReference>
<dbReference type="InterPro" id="IPR030392">
    <property type="entry name" value="S74_ICA"/>
</dbReference>
<name>C6LIN0_9FIRM</name>
<organism evidence="3 4">
    <name type="scientific">Marvinbryantia formatexigens DSM 14469</name>
    <dbReference type="NCBI Taxonomy" id="478749"/>
    <lineage>
        <taxon>Bacteria</taxon>
        <taxon>Bacillati</taxon>
        <taxon>Bacillota</taxon>
        <taxon>Clostridia</taxon>
        <taxon>Lachnospirales</taxon>
        <taxon>Lachnospiraceae</taxon>
        <taxon>Marvinbryantia</taxon>
    </lineage>
</organism>
<proteinExistence type="predicted"/>
<dbReference type="RefSeq" id="WP_006863279.1">
    <property type="nucleotide sequence ID" value="NZ_ACCL02000018.1"/>
</dbReference>
<gene>
    <name evidence="3" type="ORF">BRYFOR_08510</name>
</gene>
<protein>
    <recommendedName>
        <fullName evidence="2">Peptidase S74 domain-containing protein</fullName>
    </recommendedName>
</protein>
<dbReference type="STRING" id="168384.SAMN05660368_02944"/>